<evidence type="ECO:0000256" key="1">
    <source>
        <dbReference type="SAM" id="SignalP"/>
    </source>
</evidence>
<keyword evidence="3" id="KW-1185">Reference proteome</keyword>
<protein>
    <recommendedName>
        <fullName evidence="4">Molecular chaperone</fullName>
    </recommendedName>
</protein>
<name>A0ABR9T200_9SPHI</name>
<comment type="caution">
    <text evidence="2">The sequence shown here is derived from an EMBL/GenBank/DDBJ whole genome shotgun (WGS) entry which is preliminary data.</text>
</comment>
<dbReference type="InterPro" id="IPR008962">
    <property type="entry name" value="PapD-like_sf"/>
</dbReference>
<evidence type="ECO:0000313" key="3">
    <source>
        <dbReference type="Proteomes" id="UP000618319"/>
    </source>
</evidence>
<feature type="chain" id="PRO_5045760646" description="Molecular chaperone" evidence="1">
    <location>
        <begin position="20"/>
        <end position="272"/>
    </location>
</feature>
<accession>A0ABR9T200</accession>
<reference evidence="2 3" key="1">
    <citation type="submission" date="2018-02" db="EMBL/GenBank/DDBJ databases">
        <title>Sphingobacterium KA21.</title>
        <authorList>
            <person name="Vasarhelyi B.M."/>
            <person name="Deshmukh S."/>
            <person name="Balint B."/>
            <person name="Kukolya J."/>
        </authorList>
    </citation>
    <scope>NUCLEOTIDE SEQUENCE [LARGE SCALE GENOMIC DNA]</scope>
    <source>
        <strain evidence="2 3">Ka21</strain>
    </source>
</reference>
<gene>
    <name evidence="2" type="ORF">C4F40_00995</name>
</gene>
<evidence type="ECO:0000313" key="2">
    <source>
        <dbReference type="EMBL" id="MBE8719305.1"/>
    </source>
</evidence>
<evidence type="ECO:0008006" key="4">
    <source>
        <dbReference type="Google" id="ProtNLM"/>
    </source>
</evidence>
<dbReference type="EMBL" id="PSKQ01000010">
    <property type="protein sequence ID" value="MBE8719305.1"/>
    <property type="molecule type" value="Genomic_DNA"/>
</dbReference>
<proteinExistence type="predicted"/>
<dbReference type="SUPFAM" id="SSF49354">
    <property type="entry name" value="PapD-like"/>
    <property type="match status" value="1"/>
</dbReference>
<organism evidence="2 3">
    <name type="scientific">Sphingobacterium pedocola</name>
    <dbReference type="NCBI Taxonomy" id="2082722"/>
    <lineage>
        <taxon>Bacteria</taxon>
        <taxon>Pseudomonadati</taxon>
        <taxon>Bacteroidota</taxon>
        <taxon>Sphingobacteriia</taxon>
        <taxon>Sphingobacteriales</taxon>
        <taxon>Sphingobacteriaceae</taxon>
        <taxon>Sphingobacterium</taxon>
    </lineage>
</organism>
<sequence length="272" mass="30564">MKFLLSSLAFLSCCLTAWAQTSLTVGPPRVYFVADAGVGQSQTVDVTNPSKDYTLELAVSLEDWKYSLYGDNLLHPPGTLPTSCSSWLSVSEPFFSLGPGETKQLNLNMQVPPHIQFNDSVPVHTAMLFVTQLNPKQGLDKDGANIRIALRSGIKIYHRFTARNNADIEVTNLRYHQQDSVGNFVEITYEVPGNIWVDGNFIVEFINQENGKKTKLEQQGFYCLPLDKRKHYIEIPADLEPGDYIASVIANYGEHDRIKVAELEFKHEHTTL</sequence>
<keyword evidence="1" id="KW-0732">Signal</keyword>
<dbReference type="Proteomes" id="UP000618319">
    <property type="component" value="Unassembled WGS sequence"/>
</dbReference>
<dbReference type="RefSeq" id="WP_196937324.1">
    <property type="nucleotide sequence ID" value="NZ_MU158689.1"/>
</dbReference>
<feature type="signal peptide" evidence="1">
    <location>
        <begin position="1"/>
        <end position="19"/>
    </location>
</feature>